<proteinExistence type="predicted"/>
<protein>
    <submittedName>
        <fullName evidence="1">Uncharacterized protein</fullName>
    </submittedName>
</protein>
<evidence type="ECO:0000313" key="1">
    <source>
        <dbReference type="EMBL" id="MCI60702.1"/>
    </source>
</evidence>
<comment type="caution">
    <text evidence="1">The sequence shown here is derived from an EMBL/GenBank/DDBJ whole genome shotgun (WGS) entry which is preliminary data.</text>
</comment>
<accession>A0A392TIB9</accession>
<feature type="non-terminal residue" evidence="1">
    <location>
        <position position="1"/>
    </location>
</feature>
<sequence>EGCGGLAIAGLVLVWVGSCYGGLHGFGGC</sequence>
<organism evidence="1 2">
    <name type="scientific">Trifolium medium</name>
    <dbReference type="NCBI Taxonomy" id="97028"/>
    <lineage>
        <taxon>Eukaryota</taxon>
        <taxon>Viridiplantae</taxon>
        <taxon>Streptophyta</taxon>
        <taxon>Embryophyta</taxon>
        <taxon>Tracheophyta</taxon>
        <taxon>Spermatophyta</taxon>
        <taxon>Magnoliopsida</taxon>
        <taxon>eudicotyledons</taxon>
        <taxon>Gunneridae</taxon>
        <taxon>Pentapetalae</taxon>
        <taxon>rosids</taxon>
        <taxon>fabids</taxon>
        <taxon>Fabales</taxon>
        <taxon>Fabaceae</taxon>
        <taxon>Papilionoideae</taxon>
        <taxon>50 kb inversion clade</taxon>
        <taxon>NPAAA clade</taxon>
        <taxon>Hologalegina</taxon>
        <taxon>IRL clade</taxon>
        <taxon>Trifolieae</taxon>
        <taxon>Trifolium</taxon>
    </lineage>
</organism>
<keyword evidence="2" id="KW-1185">Reference proteome</keyword>
<dbReference type="AlphaFoldDB" id="A0A392TIB9"/>
<reference evidence="1 2" key="1">
    <citation type="journal article" date="2018" name="Front. Plant Sci.">
        <title>Red Clover (Trifolium pratense) and Zigzag Clover (T. medium) - A Picture of Genomic Similarities and Differences.</title>
        <authorList>
            <person name="Dluhosova J."/>
            <person name="Istvanek J."/>
            <person name="Nedelnik J."/>
            <person name="Repkova J."/>
        </authorList>
    </citation>
    <scope>NUCLEOTIDE SEQUENCE [LARGE SCALE GENOMIC DNA]</scope>
    <source>
        <strain evidence="2">cv. 10/8</strain>
        <tissue evidence="1">Leaf</tissue>
    </source>
</reference>
<dbReference type="EMBL" id="LXQA010586480">
    <property type="protein sequence ID" value="MCI60702.1"/>
    <property type="molecule type" value="Genomic_DNA"/>
</dbReference>
<name>A0A392TIB9_9FABA</name>
<evidence type="ECO:0000313" key="2">
    <source>
        <dbReference type="Proteomes" id="UP000265520"/>
    </source>
</evidence>
<dbReference type="Proteomes" id="UP000265520">
    <property type="component" value="Unassembled WGS sequence"/>
</dbReference>